<dbReference type="InterPro" id="IPR011765">
    <property type="entry name" value="Pept_M16_N"/>
</dbReference>
<feature type="domain" description="Peptidase M16 C-terminal" evidence="2">
    <location>
        <begin position="199"/>
        <end position="375"/>
    </location>
</feature>
<dbReference type="PANTHER" id="PTHR11851">
    <property type="entry name" value="METALLOPROTEASE"/>
    <property type="match status" value="1"/>
</dbReference>
<dbReference type="GO" id="GO:0046872">
    <property type="term" value="F:metal ion binding"/>
    <property type="evidence" value="ECO:0007669"/>
    <property type="project" value="InterPro"/>
</dbReference>
<proteinExistence type="predicted"/>
<evidence type="ECO:0000259" key="2">
    <source>
        <dbReference type="Pfam" id="PF05193"/>
    </source>
</evidence>
<evidence type="ECO:0000313" key="3">
    <source>
        <dbReference type="EMBL" id="RCX01938.1"/>
    </source>
</evidence>
<dbReference type="AlphaFoldDB" id="A0A369A0H4"/>
<organism evidence="3 4">
    <name type="scientific">Schleiferia thermophila</name>
    <dbReference type="NCBI Taxonomy" id="884107"/>
    <lineage>
        <taxon>Bacteria</taxon>
        <taxon>Pseudomonadati</taxon>
        <taxon>Bacteroidota</taxon>
        <taxon>Flavobacteriia</taxon>
        <taxon>Flavobacteriales</taxon>
        <taxon>Schleiferiaceae</taxon>
        <taxon>Schleiferia</taxon>
    </lineage>
</organism>
<dbReference type="EMBL" id="QPJS01000006">
    <property type="protein sequence ID" value="RCX01938.1"/>
    <property type="molecule type" value="Genomic_DNA"/>
</dbReference>
<dbReference type="PANTHER" id="PTHR11851:SF224">
    <property type="entry name" value="PROCESSING PROTEASE"/>
    <property type="match status" value="1"/>
</dbReference>
<dbReference type="Proteomes" id="UP000253517">
    <property type="component" value="Unassembled WGS sequence"/>
</dbReference>
<gene>
    <name evidence="3" type="ORF">DES35_10637</name>
</gene>
<dbReference type="Gene3D" id="3.30.830.10">
    <property type="entry name" value="Metalloenzyme, LuxS/M16 peptidase-like"/>
    <property type="match status" value="2"/>
</dbReference>
<dbReference type="SUPFAM" id="SSF63411">
    <property type="entry name" value="LuxS/MPP-like metallohydrolase"/>
    <property type="match status" value="2"/>
</dbReference>
<evidence type="ECO:0000259" key="1">
    <source>
        <dbReference type="Pfam" id="PF00675"/>
    </source>
</evidence>
<dbReference type="Pfam" id="PF00675">
    <property type="entry name" value="Peptidase_M16"/>
    <property type="match status" value="1"/>
</dbReference>
<dbReference type="InterPro" id="IPR011249">
    <property type="entry name" value="Metalloenz_LuxS/M16"/>
</dbReference>
<dbReference type="RefSeq" id="WP_037359700.1">
    <property type="nucleotide sequence ID" value="NZ_BHZF01000001.1"/>
</dbReference>
<evidence type="ECO:0000313" key="4">
    <source>
        <dbReference type="Proteomes" id="UP000253517"/>
    </source>
</evidence>
<keyword evidence="4" id="KW-1185">Reference proteome</keyword>
<accession>A0A369A0H4</accession>
<feature type="domain" description="Peptidase M16 N-terminal" evidence="1">
    <location>
        <begin position="80"/>
        <end position="181"/>
    </location>
</feature>
<comment type="caution">
    <text evidence="3">The sequence shown here is derived from an EMBL/GenBank/DDBJ whole genome shotgun (WGS) entry which is preliminary data.</text>
</comment>
<name>A0A369A0H4_9FLAO</name>
<sequence>MKNIFHTILTAVMMTGVTMAQTLDRSKRPEPAPAREIQLGDYKTFTLKNGLKVIVVENKKLPRLSLNLVFTYDPVLEGERAGLGNITGELIKNGSTSLPKEKFNEEVDFIGASLSTYSTGANISGLSRTAEKLFQLLSEVVINPAMAAEDFERIKLNAISGIQAAKDNPSAIRTNVTNVAFFGKNHPYGEVETEQSVDKITLDDCIRFHQTYFRPNTAILAVVGDISQKDARKLAQKYFGRWKKGQVPTAKYPFPASPQSPVVHFSNRNASVQSAIHVGNVIDLPPGHPDAIAMRIANQILGGPEGRLFLNLRETKGYTYGAYSRYNTDRIAGSFYASAEVRNEVTDSAISEIIKEIKRMRDELVTEAELNLAKKYISGTFGLSLENPQTIARFAIDIERYNLPKDFYKNYLKALNAVTAEDVRTVSRKYFNVDRAHIVVVGKASDVVEKLRTFGSIQFYDAFGNEISASGPAVADMNISPEQIIRNYIAAIGSEQVINSIKDITTEYSAEITGMPFKGKFITKRLLTNPPMMSNELLVDGMGSLQRTVYNGKKARTTSMMGDSDIPDEQLDDLRQQAMLVGESLYLNPEYSLKLTGVENIDGRPAYALEVKDKRGKITMEYFDTETFYKVRQEFHMETPQGKLSIYVEMGDYRDVQGLKIPGKIRQGQGNQSIQLTFSSAQINSGLKPEDFKL</sequence>
<dbReference type="InterPro" id="IPR007863">
    <property type="entry name" value="Peptidase_M16_C"/>
</dbReference>
<dbReference type="InterPro" id="IPR050361">
    <property type="entry name" value="MPP/UQCRC_Complex"/>
</dbReference>
<protein>
    <submittedName>
        <fullName evidence="3">Putative Zn-dependent peptidase</fullName>
    </submittedName>
</protein>
<dbReference type="Gene3D" id="2.50.20.10">
    <property type="entry name" value="Lipoprotein localisation LolA/LolB/LppX"/>
    <property type="match status" value="1"/>
</dbReference>
<reference evidence="3 4" key="1">
    <citation type="submission" date="2018-07" db="EMBL/GenBank/DDBJ databases">
        <title>Genomic Encyclopedia of Type Strains, Phase IV (KMG-IV): sequencing the most valuable type-strain genomes for metagenomic binning, comparative biology and taxonomic classification.</title>
        <authorList>
            <person name="Goeker M."/>
        </authorList>
    </citation>
    <scope>NUCLEOTIDE SEQUENCE [LARGE SCALE GENOMIC DNA]</scope>
    <source>
        <strain evidence="3 4">DSM 21410</strain>
    </source>
</reference>
<dbReference type="Pfam" id="PF05193">
    <property type="entry name" value="Peptidase_M16_C"/>
    <property type="match status" value="1"/>
</dbReference>